<comment type="similarity">
    <text evidence="2 16">Belongs to the peptidase M1 family.</text>
</comment>
<evidence type="ECO:0000313" key="21">
    <source>
        <dbReference type="Proteomes" id="UP000050525"/>
    </source>
</evidence>
<dbReference type="STRING" id="8496.A0A151PIL7"/>
<keyword evidence="16 20" id="KW-0031">Aminopeptidase</keyword>
<keyword evidence="10 16" id="KW-0482">Metalloprotease</keyword>
<evidence type="ECO:0000256" key="8">
    <source>
        <dbReference type="ARBA" id="ARBA00022968"/>
    </source>
</evidence>
<feature type="domain" description="Peptidase M1 membrane alanine aminopeptidase" evidence="17">
    <location>
        <begin position="158"/>
        <end position="386"/>
    </location>
</feature>
<keyword evidence="11" id="KW-0472">Membrane</keyword>
<evidence type="ECO:0000313" key="20">
    <source>
        <dbReference type="EMBL" id="KYO48833.1"/>
    </source>
</evidence>
<dbReference type="InterPro" id="IPR034016">
    <property type="entry name" value="M1_APN-typ"/>
</dbReference>
<evidence type="ECO:0000256" key="15">
    <source>
        <dbReference type="PIRSR" id="PIRSR634016-4"/>
    </source>
</evidence>
<feature type="active site" description="Proton acceptor" evidence="13">
    <location>
        <position position="231"/>
    </location>
</feature>
<evidence type="ECO:0000256" key="5">
    <source>
        <dbReference type="ARBA" id="ARBA00022723"/>
    </source>
</evidence>
<dbReference type="GO" id="GO:0070006">
    <property type="term" value="F:metalloaminopeptidase activity"/>
    <property type="evidence" value="ECO:0007669"/>
    <property type="project" value="TreeGrafter"/>
</dbReference>
<dbReference type="InterPro" id="IPR014782">
    <property type="entry name" value="Peptidase_M1_dom"/>
</dbReference>
<dbReference type="PRINTS" id="PR00756">
    <property type="entry name" value="ALADIPTASE"/>
</dbReference>
<dbReference type="Gene3D" id="1.10.390.10">
    <property type="entry name" value="Neutral Protease Domain 2"/>
    <property type="match status" value="1"/>
</dbReference>
<dbReference type="Pfam" id="PF11838">
    <property type="entry name" value="ERAP1_C"/>
    <property type="match status" value="1"/>
</dbReference>
<feature type="site" description="Transition state stabilizer" evidence="15">
    <location>
        <position position="319"/>
    </location>
</feature>
<evidence type="ECO:0000256" key="11">
    <source>
        <dbReference type="ARBA" id="ARBA00023136"/>
    </source>
</evidence>
<dbReference type="EC" id="3.4.11.-" evidence="16"/>
<evidence type="ECO:0000256" key="7">
    <source>
        <dbReference type="ARBA" id="ARBA00022833"/>
    </source>
</evidence>
<gene>
    <name evidence="20" type="ORF">Y1Q_0004190</name>
</gene>
<keyword evidence="12" id="KW-0325">Glycoprotein</keyword>
<keyword evidence="21" id="KW-1185">Reference proteome</keyword>
<dbReference type="GO" id="GO:0008270">
    <property type="term" value="F:zinc ion binding"/>
    <property type="evidence" value="ECO:0007669"/>
    <property type="project" value="UniProtKB-UniRule"/>
</dbReference>
<dbReference type="PANTHER" id="PTHR11533:SF31">
    <property type="entry name" value="AMINOPEPTIDASE Q"/>
    <property type="match status" value="1"/>
</dbReference>
<keyword evidence="5 14" id="KW-0479">Metal-binding</keyword>
<keyword evidence="3 16" id="KW-0645">Protease</keyword>
<comment type="subcellular location">
    <subcellularLocation>
        <location evidence="1">Membrane</location>
        <topology evidence="1">Single-pass type II membrane protein</topology>
    </subcellularLocation>
</comment>
<evidence type="ECO:0000259" key="19">
    <source>
        <dbReference type="Pfam" id="PF17900"/>
    </source>
</evidence>
<dbReference type="SUPFAM" id="SSF63737">
    <property type="entry name" value="Leukotriene A4 hydrolase N-terminal domain"/>
    <property type="match status" value="1"/>
</dbReference>
<keyword evidence="7 14" id="KW-0862">Zinc</keyword>
<evidence type="ECO:0000256" key="12">
    <source>
        <dbReference type="ARBA" id="ARBA00023180"/>
    </source>
</evidence>
<evidence type="ECO:0000256" key="9">
    <source>
        <dbReference type="ARBA" id="ARBA00022989"/>
    </source>
</evidence>
<keyword evidence="8" id="KW-0735">Signal-anchor</keyword>
<organism evidence="20 21">
    <name type="scientific">Alligator mississippiensis</name>
    <name type="common">American alligator</name>
    <dbReference type="NCBI Taxonomy" id="8496"/>
    <lineage>
        <taxon>Eukaryota</taxon>
        <taxon>Metazoa</taxon>
        <taxon>Chordata</taxon>
        <taxon>Craniata</taxon>
        <taxon>Vertebrata</taxon>
        <taxon>Euteleostomi</taxon>
        <taxon>Archelosauria</taxon>
        <taxon>Archosauria</taxon>
        <taxon>Crocodylia</taxon>
        <taxon>Alligatoridae</taxon>
        <taxon>Alligatorinae</taxon>
        <taxon>Alligator</taxon>
    </lineage>
</organism>
<dbReference type="InterPro" id="IPR024571">
    <property type="entry name" value="ERAP1-like_C_dom"/>
</dbReference>
<evidence type="ECO:0000256" key="4">
    <source>
        <dbReference type="ARBA" id="ARBA00022692"/>
    </source>
</evidence>
<dbReference type="InterPro" id="IPR042097">
    <property type="entry name" value="Aminopeptidase_N-like_N_sf"/>
</dbReference>
<evidence type="ECO:0000256" key="3">
    <source>
        <dbReference type="ARBA" id="ARBA00022670"/>
    </source>
</evidence>
<dbReference type="FunFam" id="1.25.50.20:FF:000006">
    <property type="entry name" value="Aminopeptidase"/>
    <property type="match status" value="1"/>
</dbReference>
<evidence type="ECO:0000256" key="16">
    <source>
        <dbReference type="RuleBase" id="RU364040"/>
    </source>
</evidence>
<name>A0A151PIL7_ALLMI</name>
<comment type="caution">
    <text evidence="20">The sequence shown here is derived from an EMBL/GenBank/DDBJ whole genome shotgun (WGS) entry which is preliminary data.</text>
</comment>
<keyword evidence="6 16" id="KW-0378">Hydrolase</keyword>
<dbReference type="Gene3D" id="2.60.40.1910">
    <property type="match status" value="1"/>
</dbReference>
<evidence type="ECO:0000256" key="13">
    <source>
        <dbReference type="PIRSR" id="PIRSR634016-1"/>
    </source>
</evidence>
<dbReference type="GO" id="GO:0042277">
    <property type="term" value="F:peptide binding"/>
    <property type="evidence" value="ECO:0007669"/>
    <property type="project" value="TreeGrafter"/>
</dbReference>
<comment type="cofactor">
    <cofactor evidence="14 16">
        <name>Zn(2+)</name>
        <dbReference type="ChEBI" id="CHEBI:29105"/>
    </cofactor>
    <text evidence="14 16">Binds 1 zinc ion per subunit.</text>
</comment>
<feature type="binding site" evidence="14">
    <location>
        <position position="253"/>
    </location>
    <ligand>
        <name>Zn(2+)</name>
        <dbReference type="ChEBI" id="CHEBI:29105"/>
        <note>catalytic</note>
    </ligand>
</feature>
<feature type="binding site" evidence="14">
    <location>
        <position position="230"/>
    </location>
    <ligand>
        <name>Zn(2+)</name>
        <dbReference type="ChEBI" id="CHEBI:29105"/>
        <note>catalytic</note>
    </ligand>
</feature>
<dbReference type="eggNOG" id="KOG1046">
    <property type="taxonomic scope" value="Eukaryota"/>
</dbReference>
<dbReference type="GO" id="GO:0006508">
    <property type="term" value="P:proteolysis"/>
    <property type="evidence" value="ECO:0007669"/>
    <property type="project" value="UniProtKB-KW"/>
</dbReference>
<evidence type="ECO:0000256" key="2">
    <source>
        <dbReference type="ARBA" id="ARBA00010136"/>
    </source>
</evidence>
<dbReference type="GO" id="GO:0005615">
    <property type="term" value="C:extracellular space"/>
    <property type="evidence" value="ECO:0007669"/>
    <property type="project" value="TreeGrafter"/>
</dbReference>
<sequence length="809" mass="93301">MGLRGVYVGRKTAALVVLLLAALLLGALDEDLHGLFLTRYADRGRPSMLIASQLEPTYARNVFPCFDEPDMKATFNIRIVHDPSYVALSNMPAIGVSEMKDENGSIWTVTTFDTTPKMSTYITAFVVCDFDHVTVTERGKEIRIWARKEAVEKGCVDYALNITGPIFSFLEDLFNISYPLPKTDLVALPDFGAGAMENWGLMTFRESSLIYCPMENLINRKAFVSLIVSHEIGHQWFGNLVTMSWWNDLWLNEGFASYFEYIGAKYVEPKPPLDRMFYESVLQPVLRVEDTMSDRSLSQKEEKVKGTFLPDSLFDIVTYSKGASIIWMLSSFLTERLFLKALNSYLKAFSFSSANQDDLWTHIQMVIDAQDEVQLPASVKNIMDPWTCQDGFPVLTFDPSTGTISQEQFHNIRKKDNTTSYNNTWIVPITWVRNGSSQPIVWLDETSKMFPEMQISSSEHDWILLNMNLSGYYRVNYNSSYLKRIGKLLENNPEVFPVVNRLQLIDDAFSLTESGYLEIESALDLTKYLAKENDIFVWYIVLSNLMPNDLECTLKDYEIYPLLKKYLIKKMLPVYHYYAGIIRQNDDVLADDYFAETYLEHLLRKACWLGLQDCLDLCSELYAKWMDNPKDQIPAFVRRTIFCYGIAMGSDKEWEFAWEMYHHDNSTTDDKDILLYAMGCTRESWLLHRYMESGVNGSLFSSNNTIFLIYNLAATDTGLRIIWKFVTENWPLLQERFGNAPLYAVLNGMERLVNTDLQIQELQLFYNATLEENERISTTTRLQSAKLENKEKAKLIARVTDWLQKNIDD</sequence>
<feature type="domain" description="ERAP1-like C-terminal" evidence="18">
    <location>
        <begin position="462"/>
        <end position="769"/>
    </location>
</feature>
<dbReference type="SUPFAM" id="SSF55486">
    <property type="entry name" value="Metalloproteases ('zincins'), catalytic domain"/>
    <property type="match status" value="1"/>
</dbReference>
<dbReference type="GO" id="GO:0016020">
    <property type="term" value="C:membrane"/>
    <property type="evidence" value="ECO:0007669"/>
    <property type="project" value="UniProtKB-SubCell"/>
</dbReference>
<dbReference type="InterPro" id="IPR001930">
    <property type="entry name" value="Peptidase_M1"/>
</dbReference>
<reference evidence="20 21" key="1">
    <citation type="journal article" date="2012" name="Genome Biol.">
        <title>Sequencing three crocodilian genomes to illuminate the evolution of archosaurs and amniotes.</title>
        <authorList>
            <person name="St John J.A."/>
            <person name="Braun E.L."/>
            <person name="Isberg S.R."/>
            <person name="Miles L.G."/>
            <person name="Chong A.Y."/>
            <person name="Gongora J."/>
            <person name="Dalzell P."/>
            <person name="Moran C."/>
            <person name="Bed'hom B."/>
            <person name="Abzhanov A."/>
            <person name="Burgess S.C."/>
            <person name="Cooksey A.M."/>
            <person name="Castoe T.A."/>
            <person name="Crawford N.G."/>
            <person name="Densmore L.D."/>
            <person name="Drew J.C."/>
            <person name="Edwards S.V."/>
            <person name="Faircloth B.C."/>
            <person name="Fujita M.K."/>
            <person name="Greenwold M.J."/>
            <person name="Hoffmann F.G."/>
            <person name="Howard J.M."/>
            <person name="Iguchi T."/>
            <person name="Janes D.E."/>
            <person name="Khan S.Y."/>
            <person name="Kohno S."/>
            <person name="de Koning A.J."/>
            <person name="Lance S.L."/>
            <person name="McCarthy F.M."/>
            <person name="McCormack J.E."/>
            <person name="Merchant M.E."/>
            <person name="Peterson D.G."/>
            <person name="Pollock D.D."/>
            <person name="Pourmand N."/>
            <person name="Raney B.J."/>
            <person name="Roessler K.A."/>
            <person name="Sanford J.R."/>
            <person name="Sawyer R.H."/>
            <person name="Schmidt C.J."/>
            <person name="Triplett E.W."/>
            <person name="Tuberville T.D."/>
            <person name="Venegas-Anaya M."/>
            <person name="Howard J.T."/>
            <person name="Jarvis E.D."/>
            <person name="Guillette L.J.Jr."/>
            <person name="Glenn T.C."/>
            <person name="Green R.E."/>
            <person name="Ray D.A."/>
        </authorList>
    </citation>
    <scope>NUCLEOTIDE SEQUENCE [LARGE SCALE GENOMIC DNA]</scope>
    <source>
        <strain evidence="20">KSC_2009_1</strain>
    </source>
</reference>
<dbReference type="AlphaFoldDB" id="A0A151PIL7"/>
<dbReference type="InterPro" id="IPR045357">
    <property type="entry name" value="Aminopeptidase_N-like_N"/>
</dbReference>
<dbReference type="FunFam" id="1.10.390.10:FF:000015">
    <property type="entry name" value="Aminopeptidase"/>
    <property type="match status" value="1"/>
</dbReference>
<dbReference type="CDD" id="cd09601">
    <property type="entry name" value="M1_APN-Q_like"/>
    <property type="match status" value="1"/>
</dbReference>
<dbReference type="FunFam" id="2.60.40.1910:FF:000005">
    <property type="entry name" value="Aminopeptidase"/>
    <property type="match status" value="1"/>
</dbReference>
<dbReference type="PANTHER" id="PTHR11533">
    <property type="entry name" value="PROTEASE M1 ZINC METALLOPROTEASE"/>
    <property type="match status" value="1"/>
</dbReference>
<dbReference type="Gene3D" id="1.25.50.20">
    <property type="match status" value="1"/>
</dbReference>
<dbReference type="GO" id="GO:0005737">
    <property type="term" value="C:cytoplasm"/>
    <property type="evidence" value="ECO:0007669"/>
    <property type="project" value="TreeGrafter"/>
</dbReference>
<dbReference type="Gene3D" id="2.60.40.1730">
    <property type="entry name" value="tricorn interacting facor f3 domain"/>
    <property type="match status" value="1"/>
</dbReference>
<dbReference type="GO" id="GO:0043171">
    <property type="term" value="P:peptide catabolic process"/>
    <property type="evidence" value="ECO:0007669"/>
    <property type="project" value="TreeGrafter"/>
</dbReference>
<evidence type="ECO:0000256" key="1">
    <source>
        <dbReference type="ARBA" id="ARBA00004606"/>
    </source>
</evidence>
<dbReference type="InterPro" id="IPR027268">
    <property type="entry name" value="Peptidase_M4/M1_CTD_sf"/>
</dbReference>
<evidence type="ECO:0000259" key="17">
    <source>
        <dbReference type="Pfam" id="PF01433"/>
    </source>
</evidence>
<dbReference type="EMBL" id="AKHW03000179">
    <property type="protein sequence ID" value="KYO48833.1"/>
    <property type="molecule type" value="Genomic_DNA"/>
</dbReference>
<evidence type="ECO:0000256" key="10">
    <source>
        <dbReference type="ARBA" id="ARBA00023049"/>
    </source>
</evidence>
<keyword evidence="4" id="KW-0812">Transmembrane</keyword>
<feature type="binding site" evidence="14">
    <location>
        <position position="234"/>
    </location>
    <ligand>
        <name>Zn(2+)</name>
        <dbReference type="ChEBI" id="CHEBI:29105"/>
        <note>catalytic</note>
    </ligand>
</feature>
<keyword evidence="9" id="KW-1133">Transmembrane helix</keyword>
<dbReference type="Pfam" id="PF17900">
    <property type="entry name" value="Peptidase_M1_N"/>
    <property type="match status" value="1"/>
</dbReference>
<protein>
    <recommendedName>
        <fullName evidence="16">Aminopeptidase</fullName>
        <ecNumber evidence="16">3.4.11.-</ecNumber>
    </recommendedName>
</protein>
<evidence type="ECO:0000256" key="6">
    <source>
        <dbReference type="ARBA" id="ARBA00022801"/>
    </source>
</evidence>
<dbReference type="Proteomes" id="UP000050525">
    <property type="component" value="Unassembled WGS sequence"/>
</dbReference>
<dbReference type="InterPro" id="IPR050344">
    <property type="entry name" value="Peptidase_M1_aminopeptidases"/>
</dbReference>
<feature type="domain" description="Aminopeptidase N-like N-terminal" evidence="19">
    <location>
        <begin position="26"/>
        <end position="122"/>
    </location>
</feature>
<dbReference type="Pfam" id="PF01433">
    <property type="entry name" value="Peptidase_M1"/>
    <property type="match status" value="1"/>
</dbReference>
<evidence type="ECO:0000259" key="18">
    <source>
        <dbReference type="Pfam" id="PF11838"/>
    </source>
</evidence>
<evidence type="ECO:0000256" key="14">
    <source>
        <dbReference type="PIRSR" id="PIRSR634016-3"/>
    </source>
</evidence>
<accession>A0A151PIL7</accession>
<proteinExistence type="inferred from homology"/>